<dbReference type="SMART" id="SM00271">
    <property type="entry name" value="DnaJ"/>
    <property type="match status" value="1"/>
</dbReference>
<keyword evidence="2 4" id="KW-0802">TPR repeat</keyword>
<feature type="compositionally biased region" description="Polar residues" evidence="6">
    <location>
        <begin position="1359"/>
        <end position="1376"/>
    </location>
</feature>
<dbReference type="Gene3D" id="1.10.238.10">
    <property type="entry name" value="EF-hand"/>
    <property type="match status" value="2"/>
</dbReference>
<organism evidence="10 11">
    <name type="scientific">Clunio marinus</name>
    <dbReference type="NCBI Taxonomy" id="568069"/>
    <lineage>
        <taxon>Eukaryota</taxon>
        <taxon>Metazoa</taxon>
        <taxon>Ecdysozoa</taxon>
        <taxon>Arthropoda</taxon>
        <taxon>Hexapoda</taxon>
        <taxon>Insecta</taxon>
        <taxon>Pterygota</taxon>
        <taxon>Neoptera</taxon>
        <taxon>Endopterygota</taxon>
        <taxon>Diptera</taxon>
        <taxon>Nematocera</taxon>
        <taxon>Chironomoidea</taxon>
        <taxon>Chironomidae</taxon>
        <taxon>Clunio</taxon>
    </lineage>
</organism>
<accession>A0A1J1IR30</accession>
<dbReference type="EMBL" id="CVRI01000055">
    <property type="protein sequence ID" value="CRL00945.1"/>
    <property type="molecule type" value="Genomic_DNA"/>
</dbReference>
<dbReference type="SUPFAM" id="SSF47473">
    <property type="entry name" value="EF-hand"/>
    <property type="match status" value="2"/>
</dbReference>
<dbReference type="Gene3D" id="1.25.40.10">
    <property type="entry name" value="Tetratricopeptide repeat domain"/>
    <property type="match status" value="1"/>
</dbReference>
<dbReference type="SUPFAM" id="SSF46565">
    <property type="entry name" value="Chaperone J-domain"/>
    <property type="match status" value="1"/>
</dbReference>
<feature type="region of interest" description="Disordered" evidence="6">
    <location>
        <begin position="946"/>
        <end position="1076"/>
    </location>
</feature>
<feature type="compositionally biased region" description="Polar residues" evidence="6">
    <location>
        <begin position="762"/>
        <end position="779"/>
    </location>
</feature>
<evidence type="ECO:0000259" key="7">
    <source>
        <dbReference type="PROSITE" id="PS50031"/>
    </source>
</evidence>
<evidence type="ECO:0000313" key="11">
    <source>
        <dbReference type="Proteomes" id="UP000183832"/>
    </source>
</evidence>
<dbReference type="InterPro" id="IPR036869">
    <property type="entry name" value="J_dom_sf"/>
</dbReference>
<dbReference type="STRING" id="568069.A0A1J1IR30"/>
<dbReference type="PROSITE" id="PS50005">
    <property type="entry name" value="TPR"/>
    <property type="match status" value="2"/>
</dbReference>
<dbReference type="Pfam" id="PF00226">
    <property type="entry name" value="DnaJ"/>
    <property type="match status" value="1"/>
</dbReference>
<feature type="compositionally biased region" description="Polar residues" evidence="6">
    <location>
        <begin position="1142"/>
        <end position="1160"/>
    </location>
</feature>
<dbReference type="Gene3D" id="1.10.287.110">
    <property type="entry name" value="DnaJ domain"/>
    <property type="match status" value="1"/>
</dbReference>
<feature type="domain" description="J" evidence="8">
    <location>
        <begin position="447"/>
        <end position="517"/>
    </location>
</feature>
<evidence type="ECO:0000256" key="1">
    <source>
        <dbReference type="ARBA" id="ARBA00022737"/>
    </source>
</evidence>
<feature type="region of interest" description="Disordered" evidence="6">
    <location>
        <begin position="1136"/>
        <end position="1160"/>
    </location>
</feature>
<dbReference type="InterPro" id="IPR002048">
    <property type="entry name" value="EF_hand_dom"/>
</dbReference>
<feature type="coiled-coil region" evidence="5">
    <location>
        <begin position="1406"/>
        <end position="1440"/>
    </location>
</feature>
<sequence>MRANLRLKNIKPKFPYPSNIITHTIKSCSRILSRKSLLIQCLLKFCFISCDFSRIYSFLKCWKTRRMKKIFQFVNLIKLRLPISFYCDSIFSIAEERKNTGNAEYKAQNYHAALKYYSDAVNLCPDNPSYLGNRSACHMMLANYREALNDARKSIQIDPTFEKGYLRVAKCCLLLGDLTQTEQTIKRFLEIDPKNTVLKSEIQNLRQLRIHEDKASQCYEKQDYRTCLFHIDSALKTAQASQRYKLLKAECLALLGRMDEANDIAIGIMKIDSNNCDAIYVRGLTLYYSDNLEKGILHFERTLQLDPDHKKAKIMRLKSRNLKEKKEQGNECFKTGKYREALVIYSDALSIDSLNKEINSKLYYNRALVNTKLGNLRDAINDCSAALKINEKYVKALLKRARCQYDMENFEESVKDYEAALKMDKSIETKNALKDAKLQLKKSKRKDYYKILGITKSATEDEIKKAYRKRALIHHPDRHANATEEEKKEEEKKFKEVGEAYTILSDPVKKSRYDNGQDLEEMEMPEFDPNQMFRQFFSFNTDTGGGFGGGNSFSFHFGKCGETIHSILIMNINLSESENRYYNDLFTLCDVEKIGKIEFLKATEFFRSSNVDNSILSQIYQLAGVFPTVIYLSRTQFYSCLKLIGAHQAMIPLREEILTSTTVQIPLPKFSWNLELEPPPQIVSATLKSEQNGITLPQSPDLIELTTKESHHLEVERNLNSDLPSTDSEIEQTDNERELPVRRRSGAGVTLIKKNKRDGSPETWSTASESPTPTNTAHNSVAERPWAMNSQSWQGLLCEEQRQLLGTEEESSDKHTSDEDEDDLDLDALYQITPEQKDYYLKQFRTVQPDIKGLLSGVVARVFFEKSRIPVEELRHIWQLCDVSRDGALDLGEFTAAMHLVVLRRNNIPIPSTLPICLQPDYLYKCLGLPHQEPSAEADLLHLESDDNQDSSKNQSTSNANKNDYQRMVSSTYEEFRSSEKSNSIINKSSTLPKNHYSQHQRGAGDDESLSCVNNNVNNNNSLKLNNVIGTNHSSSNSPPSQTVTADGPGDSHTANKEWTKFTESPTSNVSSPGPKPVNVTTNIIDPSHVIHPVPLRVTPVGTEIVDDDAQKTFRKADSLVFESGVIKAVASLAANDRESVSPKQNNFKKQSSYANQRESLPNDLRAIQRPHPKKPASKMVGAIPLPPEINHNNNNNHTSNISSNNITTNTGNNSNIIVLTAKKEIPPLPPPRPHRHTRSSSLDLQRIKLVNNESHEKKEKSAQPPEIPPPRISDKNFKMSSVDAYLEASRRTDESFADFTQFPEEKQPGEFVTTIRLESNPPPVLQPRSNLTSTLLSSTQSGTHRSSAFEVYRKPSKSRNSQSPTSNALSANEQSKTQEYEKEVLEISDNLRQIRLRNTSDQDVLKHLKNQNFVLMQLCKNLNDELMNVQKKKEEICNRMETN</sequence>
<evidence type="ECO:0000256" key="4">
    <source>
        <dbReference type="PROSITE-ProRule" id="PRU00339"/>
    </source>
</evidence>
<feature type="domain" description="EF-hand" evidence="9">
    <location>
        <begin position="869"/>
        <end position="904"/>
    </location>
</feature>
<dbReference type="OrthoDB" id="765884at2759"/>
<dbReference type="FunFam" id="1.10.287.110:FF:000018">
    <property type="entry name" value="DnaJ (Hsp40) homolog, subfamily C, member 7"/>
    <property type="match status" value="1"/>
</dbReference>
<feature type="repeat" description="TPR" evidence="4">
    <location>
        <begin position="276"/>
        <end position="309"/>
    </location>
</feature>
<proteinExistence type="predicted"/>
<dbReference type="Proteomes" id="UP000183832">
    <property type="component" value="Unassembled WGS sequence"/>
</dbReference>
<dbReference type="SMART" id="SM00028">
    <property type="entry name" value="TPR"/>
    <property type="match status" value="7"/>
</dbReference>
<dbReference type="PROSITE" id="PS50076">
    <property type="entry name" value="DNAJ_2"/>
    <property type="match status" value="1"/>
</dbReference>
<feature type="compositionally biased region" description="Low complexity" evidence="6">
    <location>
        <begin position="1010"/>
        <end position="1028"/>
    </location>
</feature>
<evidence type="ECO:0000256" key="5">
    <source>
        <dbReference type="SAM" id="Coils"/>
    </source>
</evidence>
<feature type="compositionally biased region" description="Polar residues" evidence="6">
    <location>
        <begin position="1062"/>
        <end position="1072"/>
    </location>
</feature>
<dbReference type="PANTHER" id="PTHR45188:SF2">
    <property type="entry name" value="DNAJ HOMOLOG SUBFAMILY C MEMBER 7"/>
    <property type="match status" value="1"/>
</dbReference>
<evidence type="ECO:0000259" key="9">
    <source>
        <dbReference type="PROSITE" id="PS50222"/>
    </source>
</evidence>
<dbReference type="SUPFAM" id="SSF48452">
    <property type="entry name" value="TPR-like"/>
    <property type="match status" value="3"/>
</dbReference>
<feature type="compositionally biased region" description="Polar residues" evidence="6">
    <location>
        <begin position="1029"/>
        <end position="1045"/>
    </location>
</feature>
<dbReference type="PROSITE" id="PS50031">
    <property type="entry name" value="EH"/>
    <property type="match status" value="2"/>
</dbReference>
<feature type="compositionally biased region" description="Polar residues" evidence="6">
    <location>
        <begin position="960"/>
        <end position="973"/>
    </location>
</feature>
<protein>
    <submittedName>
        <fullName evidence="10">CLUMA_CG014223, isoform B</fullName>
    </submittedName>
</protein>
<dbReference type="PRINTS" id="PR00625">
    <property type="entry name" value="JDOMAIN"/>
</dbReference>
<dbReference type="Pfam" id="PF12763">
    <property type="entry name" value="EH"/>
    <property type="match status" value="1"/>
</dbReference>
<reference evidence="10 11" key="1">
    <citation type="submission" date="2015-04" db="EMBL/GenBank/DDBJ databases">
        <authorList>
            <person name="Syromyatnikov M.Y."/>
            <person name="Popov V.N."/>
        </authorList>
    </citation>
    <scope>NUCLEOTIDE SEQUENCE [LARGE SCALE GENOMIC DNA]</scope>
</reference>
<evidence type="ECO:0000256" key="3">
    <source>
        <dbReference type="ARBA" id="ARBA00022837"/>
    </source>
</evidence>
<name>A0A1J1IR30_9DIPT</name>
<dbReference type="InterPro" id="IPR000261">
    <property type="entry name" value="EH_dom"/>
</dbReference>
<dbReference type="PANTHER" id="PTHR45188">
    <property type="entry name" value="DNAJ PROTEIN P58IPK HOMOLOG"/>
    <property type="match status" value="1"/>
</dbReference>
<evidence type="ECO:0000256" key="6">
    <source>
        <dbReference type="SAM" id="MobiDB-lite"/>
    </source>
</evidence>
<feature type="domain" description="EH" evidence="7">
    <location>
        <begin position="836"/>
        <end position="920"/>
    </location>
</feature>
<dbReference type="InterPro" id="IPR019734">
    <property type="entry name" value="TPR_rpt"/>
</dbReference>
<dbReference type="InterPro" id="IPR011990">
    <property type="entry name" value="TPR-like_helical_dom_sf"/>
</dbReference>
<dbReference type="InterPro" id="IPR001623">
    <property type="entry name" value="DnaJ_domain"/>
</dbReference>
<gene>
    <name evidence="10" type="ORF">CLUMA_CG014223</name>
</gene>
<feature type="region of interest" description="Disordered" evidence="6">
    <location>
        <begin position="1225"/>
        <end position="1279"/>
    </location>
</feature>
<evidence type="ECO:0000259" key="8">
    <source>
        <dbReference type="PROSITE" id="PS50076"/>
    </source>
</evidence>
<feature type="compositionally biased region" description="Polar residues" evidence="6">
    <location>
        <begin position="991"/>
        <end position="1001"/>
    </location>
</feature>
<keyword evidence="1" id="KW-0677">Repeat</keyword>
<dbReference type="GO" id="GO:0005509">
    <property type="term" value="F:calcium ion binding"/>
    <property type="evidence" value="ECO:0007669"/>
    <property type="project" value="InterPro"/>
</dbReference>
<dbReference type="InterPro" id="IPR011992">
    <property type="entry name" value="EF-hand-dom_pair"/>
</dbReference>
<feature type="repeat" description="TPR" evidence="4">
    <location>
        <begin position="94"/>
        <end position="127"/>
    </location>
</feature>
<dbReference type="PROSITE" id="PS50222">
    <property type="entry name" value="EF_HAND_2"/>
    <property type="match status" value="1"/>
</dbReference>
<evidence type="ECO:0000313" key="10">
    <source>
        <dbReference type="EMBL" id="CRL00945.1"/>
    </source>
</evidence>
<dbReference type="PROSITE" id="PS00018">
    <property type="entry name" value="EF_HAND_1"/>
    <property type="match status" value="1"/>
</dbReference>
<feature type="region of interest" description="Disordered" evidence="6">
    <location>
        <begin position="715"/>
        <end position="780"/>
    </location>
</feature>
<evidence type="ECO:0000256" key="2">
    <source>
        <dbReference type="ARBA" id="ARBA00022803"/>
    </source>
</evidence>
<dbReference type="CDD" id="cd06257">
    <property type="entry name" value="DnaJ"/>
    <property type="match status" value="1"/>
</dbReference>
<feature type="domain" description="EH" evidence="7">
    <location>
        <begin position="578"/>
        <end position="637"/>
    </location>
</feature>
<keyword evidence="11" id="KW-1185">Reference proteome</keyword>
<feature type="compositionally biased region" description="Low complexity" evidence="6">
    <location>
        <begin position="981"/>
        <end position="990"/>
    </location>
</feature>
<dbReference type="CDD" id="cd00052">
    <property type="entry name" value="EH"/>
    <property type="match status" value="1"/>
</dbReference>
<keyword evidence="3" id="KW-0106">Calcium</keyword>
<keyword evidence="5" id="KW-0175">Coiled coil</keyword>
<dbReference type="SMART" id="SM00027">
    <property type="entry name" value="EH"/>
    <property type="match status" value="2"/>
</dbReference>
<dbReference type="InterPro" id="IPR018247">
    <property type="entry name" value="EF_Hand_1_Ca_BS"/>
</dbReference>
<feature type="region of interest" description="Disordered" evidence="6">
    <location>
        <begin position="1319"/>
        <end position="1378"/>
    </location>
</feature>
<feature type="region of interest" description="Disordered" evidence="6">
    <location>
        <begin position="805"/>
        <end position="824"/>
    </location>
</feature>
<dbReference type="Pfam" id="PF13181">
    <property type="entry name" value="TPR_8"/>
    <property type="match status" value="2"/>
</dbReference>